<dbReference type="GeneID" id="55009937"/>
<sequence>MASNVSAISAATNRNIMLGILDKGTTKNAIAIKAGIAPNTFYRKLNSCEDFTLRELGQIASALDLKLADMVKDVA</sequence>
<dbReference type="RefSeq" id="YP_009818593.1">
    <property type="nucleotide sequence ID" value="NC_048140.1"/>
</dbReference>
<keyword evidence="3" id="KW-1185">Reference proteome</keyword>
<dbReference type="Pfam" id="PF02796">
    <property type="entry name" value="HTH_7"/>
    <property type="match status" value="1"/>
</dbReference>
<reference evidence="2 3" key="1">
    <citation type="submission" date="2018-12" db="EMBL/GenBank/DDBJ databases">
        <authorList>
            <person name="Rimple P.A."/>
            <person name="Stoner T.H."/>
            <person name="Garlena R.A."/>
            <person name="Russell D.A."/>
            <person name="Pope W.H."/>
            <person name="Jacobs-Sera D."/>
            <person name="Hatfull G.F."/>
        </authorList>
    </citation>
    <scope>NUCLEOTIDE SEQUENCE [LARGE SCALE GENOMIC DNA]</scope>
</reference>
<evidence type="ECO:0000259" key="1">
    <source>
        <dbReference type="Pfam" id="PF02796"/>
    </source>
</evidence>
<organism evidence="2 3">
    <name type="scientific">Arthrobacter phage Maja</name>
    <dbReference type="NCBI Taxonomy" id="2499009"/>
    <lineage>
        <taxon>Viruses</taxon>
        <taxon>Duplodnaviria</taxon>
        <taxon>Heunggongvirae</taxon>
        <taxon>Uroviricota</taxon>
        <taxon>Caudoviricetes</taxon>
        <taxon>Majavirus</taxon>
        <taxon>Majavirus maja</taxon>
    </lineage>
</organism>
<accession>A0A3S9UN93</accession>
<name>A0A3S9UN93_9CAUD</name>
<dbReference type="KEGG" id="vg:55009937"/>
<gene>
    <name evidence="2" type="primary">33</name>
    <name evidence="2" type="ORF">PBI_MAJA_33</name>
</gene>
<proteinExistence type="predicted"/>
<feature type="domain" description="Resolvase HTH" evidence="1">
    <location>
        <begin position="17"/>
        <end position="46"/>
    </location>
</feature>
<evidence type="ECO:0000313" key="3">
    <source>
        <dbReference type="Proteomes" id="UP000287918"/>
    </source>
</evidence>
<dbReference type="InterPro" id="IPR006120">
    <property type="entry name" value="Resolvase_HTH_dom"/>
</dbReference>
<evidence type="ECO:0000313" key="2">
    <source>
        <dbReference type="EMBL" id="AZS11731.1"/>
    </source>
</evidence>
<protein>
    <submittedName>
        <fullName evidence="2">Helix-turn-helix DNA binding protein</fullName>
    </submittedName>
</protein>
<dbReference type="Proteomes" id="UP000287918">
    <property type="component" value="Segment"/>
</dbReference>
<dbReference type="GO" id="GO:0000150">
    <property type="term" value="F:DNA strand exchange activity"/>
    <property type="evidence" value="ECO:0007669"/>
    <property type="project" value="InterPro"/>
</dbReference>
<dbReference type="GO" id="GO:0003677">
    <property type="term" value="F:DNA binding"/>
    <property type="evidence" value="ECO:0007669"/>
    <property type="project" value="InterPro"/>
</dbReference>
<dbReference type="EMBL" id="MK279899">
    <property type="protein sequence ID" value="AZS11731.1"/>
    <property type="molecule type" value="Genomic_DNA"/>
</dbReference>